<organism evidence="1 2">
    <name type="scientific">Chlamydia ibidis 10-1398/6</name>
    <dbReference type="NCBI Taxonomy" id="1046581"/>
    <lineage>
        <taxon>Bacteria</taxon>
        <taxon>Pseudomonadati</taxon>
        <taxon>Chlamydiota</taxon>
        <taxon>Chlamydiia</taxon>
        <taxon>Chlamydiales</taxon>
        <taxon>Chlamydiaceae</taxon>
        <taxon>Chlamydia/Chlamydophila group</taxon>
        <taxon>Chlamydia</taxon>
    </lineage>
</organism>
<protein>
    <recommendedName>
        <fullName evidence="3">Nef attachable domain protein</fullName>
    </recommendedName>
</protein>
<accession>A0ABN0MYR3</accession>
<evidence type="ECO:0008006" key="3">
    <source>
        <dbReference type="Google" id="ProtNLM"/>
    </source>
</evidence>
<gene>
    <name evidence="1" type="ORF">H359_0892</name>
</gene>
<dbReference type="Proteomes" id="UP000016064">
    <property type="component" value="Unassembled WGS sequence"/>
</dbReference>
<keyword evidence="2" id="KW-1185">Reference proteome</keyword>
<sequence>MRSSADFKTLLKLSVGSHFIGLSKKILIANKKSLIFRKQNKEPSFNL</sequence>
<reference evidence="1 2" key="1">
    <citation type="submission" date="2013-07" db="EMBL/GenBank/DDBJ databases">
        <title>Isolation of a new Chlamydia species from the feral Sacred Ibis (Threskiornis aethiopicus): Chlamydia ibidis.</title>
        <authorList>
            <person name="Vorimore F."/>
            <person name="Hsia R.-C."/>
            <person name="Huot-Creasy H."/>
            <person name="Bastian S."/>
            <person name="Deruyter L."/>
            <person name="Passet A."/>
            <person name="Sachse K."/>
            <person name="Bavoil P."/>
            <person name="Myers G."/>
            <person name="Laroucau K."/>
        </authorList>
    </citation>
    <scope>NUCLEOTIDE SEQUENCE [LARGE SCALE GENOMIC DNA]</scope>
    <source>
        <strain evidence="1 2">10-1398/6</strain>
    </source>
</reference>
<comment type="caution">
    <text evidence="1">The sequence shown here is derived from an EMBL/GenBank/DDBJ whole genome shotgun (WGS) entry which is preliminary data.</text>
</comment>
<proteinExistence type="predicted"/>
<evidence type="ECO:0000313" key="1">
    <source>
        <dbReference type="EMBL" id="EQM62438.1"/>
    </source>
</evidence>
<evidence type="ECO:0000313" key="2">
    <source>
        <dbReference type="Proteomes" id="UP000016064"/>
    </source>
</evidence>
<dbReference type="EMBL" id="APJW01000003">
    <property type="protein sequence ID" value="EQM62438.1"/>
    <property type="molecule type" value="Genomic_DNA"/>
</dbReference>
<name>A0ABN0MYR3_9CHLA</name>